<feature type="domain" description="GCK" evidence="12">
    <location>
        <begin position="83"/>
        <end position="130"/>
    </location>
</feature>
<dbReference type="InterPro" id="IPR039289">
    <property type="entry name" value="CHCHD4"/>
</dbReference>
<dbReference type="EMBL" id="JANBPT010000109">
    <property type="protein sequence ID" value="KAJ1927620.1"/>
    <property type="molecule type" value="Genomic_DNA"/>
</dbReference>
<dbReference type="AlphaFoldDB" id="A0A9W8AAR3"/>
<dbReference type="OrthoDB" id="7481291at2759"/>
<dbReference type="Proteomes" id="UP001150569">
    <property type="component" value="Unassembled WGS sequence"/>
</dbReference>
<evidence type="ECO:0000256" key="9">
    <source>
        <dbReference type="ARBA" id="ARBA00023284"/>
    </source>
</evidence>
<comment type="caution">
    <text evidence="13">The sequence shown here is derived from an EMBL/GenBank/DDBJ whole genome shotgun (WGS) entry which is preliminary data.</text>
</comment>
<dbReference type="GO" id="GO:0005758">
    <property type="term" value="C:mitochondrial intermembrane space"/>
    <property type="evidence" value="ECO:0007669"/>
    <property type="project" value="TreeGrafter"/>
</dbReference>
<dbReference type="Pfam" id="PF07802">
    <property type="entry name" value="GCK"/>
    <property type="match status" value="1"/>
</dbReference>
<evidence type="ECO:0000259" key="12">
    <source>
        <dbReference type="Pfam" id="PF07802"/>
    </source>
</evidence>
<dbReference type="PANTHER" id="PTHR21622:SF0">
    <property type="entry name" value="COILED-COIL-HELIX-COILED-COIL-HELIX DOMAIN CONTAINING 4"/>
    <property type="match status" value="1"/>
</dbReference>
<protein>
    <recommendedName>
        <fullName evidence="2">Mitochondrial intermembrane space import and assembly protein 40</fullName>
    </recommendedName>
    <alternativeName>
        <fullName evidence="10">Mitochondrial import inner membrane translocase TIM40</fullName>
    </alternativeName>
</protein>
<feature type="region of interest" description="Disordered" evidence="11">
    <location>
        <begin position="127"/>
        <end position="205"/>
    </location>
</feature>
<keyword evidence="6" id="KW-0811">Translocation</keyword>
<keyword evidence="4" id="KW-0653">Protein transport</keyword>
<keyword evidence="8" id="KW-1015">Disulfide bond</keyword>
<dbReference type="GO" id="GO:0045041">
    <property type="term" value="P:protein import into mitochondrial intermembrane space"/>
    <property type="evidence" value="ECO:0007669"/>
    <property type="project" value="InterPro"/>
</dbReference>
<evidence type="ECO:0000256" key="11">
    <source>
        <dbReference type="SAM" id="MobiDB-lite"/>
    </source>
</evidence>
<proteinExistence type="predicted"/>
<feature type="compositionally biased region" description="Polar residues" evidence="11">
    <location>
        <begin position="192"/>
        <end position="205"/>
    </location>
</feature>
<comment type="subcellular location">
    <subcellularLocation>
        <location evidence="1">Mitochondrion inner membrane</location>
        <topology evidence="1">Single-pass type II membrane protein</topology>
        <orientation evidence="1">Intermembrane side</orientation>
    </subcellularLocation>
</comment>
<evidence type="ECO:0000256" key="5">
    <source>
        <dbReference type="ARBA" id="ARBA00023002"/>
    </source>
</evidence>
<evidence type="ECO:0000256" key="6">
    <source>
        <dbReference type="ARBA" id="ARBA00023010"/>
    </source>
</evidence>
<keyword evidence="7" id="KW-0496">Mitochondrion</keyword>
<evidence type="ECO:0000256" key="2">
    <source>
        <dbReference type="ARBA" id="ARBA00013714"/>
    </source>
</evidence>
<feature type="compositionally biased region" description="Polar residues" evidence="11">
    <location>
        <begin position="173"/>
        <end position="183"/>
    </location>
</feature>
<organism evidence="13 14">
    <name type="scientific">Tieghemiomyces parasiticus</name>
    <dbReference type="NCBI Taxonomy" id="78921"/>
    <lineage>
        <taxon>Eukaryota</taxon>
        <taxon>Fungi</taxon>
        <taxon>Fungi incertae sedis</taxon>
        <taxon>Zoopagomycota</taxon>
        <taxon>Kickxellomycotina</taxon>
        <taxon>Dimargaritomycetes</taxon>
        <taxon>Dimargaritales</taxon>
        <taxon>Dimargaritaceae</taxon>
        <taxon>Tieghemiomyces</taxon>
    </lineage>
</organism>
<dbReference type="Gene3D" id="1.10.287.2900">
    <property type="match status" value="1"/>
</dbReference>
<name>A0A9W8AAR3_9FUNG</name>
<evidence type="ECO:0000256" key="8">
    <source>
        <dbReference type="ARBA" id="ARBA00023157"/>
    </source>
</evidence>
<evidence type="ECO:0000256" key="10">
    <source>
        <dbReference type="ARBA" id="ARBA00033150"/>
    </source>
</evidence>
<keyword evidence="14" id="KW-1185">Reference proteome</keyword>
<keyword evidence="9" id="KW-0676">Redox-active center</keyword>
<evidence type="ECO:0000256" key="3">
    <source>
        <dbReference type="ARBA" id="ARBA00022448"/>
    </source>
</evidence>
<dbReference type="GO" id="GO:0015035">
    <property type="term" value="F:protein-disulfide reductase activity"/>
    <property type="evidence" value="ECO:0007669"/>
    <property type="project" value="InterPro"/>
</dbReference>
<keyword evidence="5" id="KW-0560">Oxidoreductase</keyword>
<evidence type="ECO:0000256" key="7">
    <source>
        <dbReference type="ARBA" id="ARBA00023128"/>
    </source>
</evidence>
<keyword evidence="3" id="KW-0813">Transport</keyword>
<accession>A0A9W8AAR3</accession>
<gene>
    <name evidence="13" type="primary">MIA40_1</name>
    <name evidence="13" type="ORF">IWQ60_002761</name>
</gene>
<dbReference type="GO" id="GO:0005743">
    <property type="term" value="C:mitochondrial inner membrane"/>
    <property type="evidence" value="ECO:0007669"/>
    <property type="project" value="UniProtKB-SubCell"/>
</dbReference>
<reference evidence="13" key="1">
    <citation type="submission" date="2022-07" db="EMBL/GenBank/DDBJ databases">
        <title>Phylogenomic reconstructions and comparative analyses of Kickxellomycotina fungi.</title>
        <authorList>
            <person name="Reynolds N.K."/>
            <person name="Stajich J.E."/>
            <person name="Barry K."/>
            <person name="Grigoriev I.V."/>
            <person name="Crous P."/>
            <person name="Smith M.E."/>
        </authorList>
    </citation>
    <scope>NUCLEOTIDE SEQUENCE</scope>
    <source>
        <strain evidence="13">RSA 861</strain>
    </source>
</reference>
<dbReference type="PANTHER" id="PTHR21622">
    <property type="entry name" value="COILED-COIL-HELIX-COILED-COIL-HELIX DOMAIN CONTAINING 4"/>
    <property type="match status" value="1"/>
</dbReference>
<sequence length="205" mass="21877">MTSRSPGSVDSVIAAGLSKLTWYIQHSRHQSSPCTPTMSTSRIENGKDIIISLPPPDPSKPDRPVDPVTGEINWDCPCMQGYIHGPCGDAFRTAYSCYIEASSSEDAMEQCTDKFRTMQACFDRHPEFYHEDPKDDEDEESAGDGQTLGGAGVGARIEQSDSEDADSAVEPTPATSATGSLGTDSPGDETRSASTIDSTSDRSAS</sequence>
<evidence type="ECO:0000313" key="14">
    <source>
        <dbReference type="Proteomes" id="UP001150569"/>
    </source>
</evidence>
<evidence type="ECO:0000313" key="13">
    <source>
        <dbReference type="EMBL" id="KAJ1927620.1"/>
    </source>
</evidence>
<evidence type="ECO:0000256" key="4">
    <source>
        <dbReference type="ARBA" id="ARBA00022927"/>
    </source>
</evidence>
<evidence type="ECO:0000256" key="1">
    <source>
        <dbReference type="ARBA" id="ARBA00004164"/>
    </source>
</evidence>
<dbReference type="InterPro" id="IPR012891">
    <property type="entry name" value="GCK_dom"/>
</dbReference>